<reference evidence="2" key="1">
    <citation type="submission" date="2025-05" db="UniProtKB">
        <authorList>
            <consortium name="EnsemblMetazoa"/>
        </authorList>
    </citation>
    <scope>IDENTIFICATION</scope>
</reference>
<dbReference type="EnsemblMetazoa" id="XM_050651285.1">
    <property type="protein sequence ID" value="XP_050507242.1"/>
    <property type="gene ID" value="LOC126884932"/>
</dbReference>
<dbReference type="RefSeq" id="XP_050507242.1">
    <property type="nucleotide sequence ID" value="XM_050651285.1"/>
</dbReference>
<evidence type="ECO:0000313" key="3">
    <source>
        <dbReference type="Proteomes" id="UP001652700"/>
    </source>
</evidence>
<feature type="coiled-coil region" evidence="1">
    <location>
        <begin position="18"/>
        <end position="49"/>
    </location>
</feature>
<keyword evidence="3" id="KW-1185">Reference proteome</keyword>
<dbReference type="EnsemblMetazoa" id="XM_050651286.1">
    <property type="protein sequence ID" value="XP_050507243.1"/>
    <property type="gene ID" value="LOC126884932"/>
</dbReference>
<evidence type="ECO:0000256" key="1">
    <source>
        <dbReference type="SAM" id="Coils"/>
    </source>
</evidence>
<sequence length="217" mass="26449">MFNSSCSSSYIETTYSQDMRIEEELKALREEEQIANAEKQQRREEYFNEVFMKKAHTVFDLKGLYFLYFNHIKIKFYFQPSKFTKYVRKDLKFYCKMVYQTKYEWWYIKRDSFPVNCKSIIYSGLSKTIVEDTELFDVINDIYKCLLIWTQSEEEFRLDKRQRLLRGELDELVDLDSDDCDLILTKQEKKRLNAKRRAILKRMIPPKRYPTRNADID</sequence>
<dbReference type="Proteomes" id="UP001652700">
    <property type="component" value="Unplaced"/>
</dbReference>
<dbReference type="GeneID" id="126884932"/>
<evidence type="ECO:0000313" key="2">
    <source>
        <dbReference type="EnsemblMetazoa" id="XP_050507242.1"/>
    </source>
</evidence>
<keyword evidence="1" id="KW-0175">Coiled coil</keyword>
<protein>
    <submittedName>
        <fullName evidence="2">Uncharacterized protein</fullName>
    </submittedName>
</protein>
<organism evidence="2 3">
    <name type="scientific">Diabrotica virgifera virgifera</name>
    <name type="common">western corn rootworm</name>
    <dbReference type="NCBI Taxonomy" id="50390"/>
    <lineage>
        <taxon>Eukaryota</taxon>
        <taxon>Metazoa</taxon>
        <taxon>Ecdysozoa</taxon>
        <taxon>Arthropoda</taxon>
        <taxon>Hexapoda</taxon>
        <taxon>Insecta</taxon>
        <taxon>Pterygota</taxon>
        <taxon>Neoptera</taxon>
        <taxon>Endopterygota</taxon>
        <taxon>Coleoptera</taxon>
        <taxon>Polyphaga</taxon>
        <taxon>Cucujiformia</taxon>
        <taxon>Chrysomeloidea</taxon>
        <taxon>Chrysomelidae</taxon>
        <taxon>Galerucinae</taxon>
        <taxon>Diabroticina</taxon>
        <taxon>Diabroticites</taxon>
        <taxon>Diabrotica</taxon>
    </lineage>
</organism>
<dbReference type="RefSeq" id="XP_050507243.1">
    <property type="nucleotide sequence ID" value="XM_050651286.1"/>
</dbReference>
<proteinExistence type="predicted"/>
<name>A0ABM5KAM7_DIAVI</name>
<accession>A0ABM5KAM7</accession>